<dbReference type="Proteomes" id="UP000177876">
    <property type="component" value="Unassembled WGS sequence"/>
</dbReference>
<dbReference type="SUPFAM" id="SSF54637">
    <property type="entry name" value="Thioesterase/thiol ester dehydrase-isomerase"/>
    <property type="match status" value="1"/>
</dbReference>
<dbReference type="InterPro" id="IPR029069">
    <property type="entry name" value="HotDog_dom_sf"/>
</dbReference>
<evidence type="ECO:0000313" key="2">
    <source>
        <dbReference type="EMBL" id="OFW59031.1"/>
    </source>
</evidence>
<dbReference type="STRING" id="1797197.A2Y75_00680"/>
<dbReference type="AlphaFoldDB" id="A0A1F2WQB1"/>
<dbReference type="EMBL" id="MELK01000019">
    <property type="protein sequence ID" value="OFW59031.1"/>
    <property type="molecule type" value="Genomic_DNA"/>
</dbReference>
<name>A0A1F2WQB1_9ACTN</name>
<dbReference type="Gene3D" id="3.10.129.10">
    <property type="entry name" value="Hotdog Thioesterase"/>
    <property type="match status" value="1"/>
</dbReference>
<proteinExistence type="predicted"/>
<evidence type="ECO:0000313" key="3">
    <source>
        <dbReference type="Proteomes" id="UP000177876"/>
    </source>
</evidence>
<comment type="caution">
    <text evidence="2">The sequence shown here is derived from an EMBL/GenBank/DDBJ whole genome shotgun (WGS) entry which is preliminary data.</text>
</comment>
<sequence length="147" mass="16635">MIDRNWIGKTYGPIKYEACREKMREYAAACKDGRPIFHDKEFGRNNKYGDIIAMPNFAAVYALRGAGLLLLDQEIKLNLAMLVHGAQEFEWFGVVKPYDVITETGKVADIYEKGDLDFIVYEGEARNQSDELVCRARCTFIIRGGGA</sequence>
<evidence type="ECO:0000259" key="1">
    <source>
        <dbReference type="Pfam" id="PF13452"/>
    </source>
</evidence>
<dbReference type="Pfam" id="PF13452">
    <property type="entry name" value="FAS1_DH_region"/>
    <property type="match status" value="1"/>
</dbReference>
<gene>
    <name evidence="2" type="ORF">A2Y75_00680</name>
</gene>
<feature type="domain" description="FAS1-like dehydratase" evidence="1">
    <location>
        <begin position="6"/>
        <end position="134"/>
    </location>
</feature>
<dbReference type="CDD" id="cd03441">
    <property type="entry name" value="R_hydratase_like"/>
    <property type="match status" value="1"/>
</dbReference>
<dbReference type="InterPro" id="IPR039569">
    <property type="entry name" value="FAS1-like_DH_region"/>
</dbReference>
<protein>
    <recommendedName>
        <fullName evidence="1">FAS1-like dehydratase domain-containing protein</fullName>
    </recommendedName>
</protein>
<organism evidence="2 3">
    <name type="scientific">Candidatus Solincola sediminis</name>
    <dbReference type="NCBI Taxonomy" id="1797199"/>
    <lineage>
        <taxon>Bacteria</taxon>
        <taxon>Bacillati</taxon>
        <taxon>Actinomycetota</taxon>
        <taxon>Candidatus Geothermincolia</taxon>
        <taxon>Candidatus Geothermincolales</taxon>
        <taxon>Candidatus Geothermincolaceae</taxon>
        <taxon>Candidatus Solincola</taxon>
    </lineage>
</organism>
<accession>A0A1F2WQB1</accession>
<reference evidence="2 3" key="1">
    <citation type="journal article" date="2016" name="Nat. Commun.">
        <title>Thousands of microbial genomes shed light on interconnected biogeochemical processes in an aquifer system.</title>
        <authorList>
            <person name="Anantharaman K."/>
            <person name="Brown C.T."/>
            <person name="Hug L.A."/>
            <person name="Sharon I."/>
            <person name="Castelle C.J."/>
            <person name="Probst A.J."/>
            <person name="Thomas B.C."/>
            <person name="Singh A."/>
            <person name="Wilkins M.J."/>
            <person name="Karaoz U."/>
            <person name="Brodie E.L."/>
            <person name="Williams K.H."/>
            <person name="Hubbard S.S."/>
            <person name="Banfield J.F."/>
        </authorList>
    </citation>
    <scope>NUCLEOTIDE SEQUENCE [LARGE SCALE GENOMIC DNA]</scope>
</reference>